<feature type="signal peptide" evidence="2">
    <location>
        <begin position="1"/>
        <end position="28"/>
    </location>
</feature>
<feature type="compositionally biased region" description="Gly residues" evidence="1">
    <location>
        <begin position="43"/>
        <end position="53"/>
    </location>
</feature>
<comment type="caution">
    <text evidence="3">The sequence shown here is derived from an EMBL/GenBank/DDBJ whole genome shotgun (WGS) entry which is preliminary data.</text>
</comment>
<protein>
    <submittedName>
        <fullName evidence="3">Uncharacterized protein</fullName>
    </submittedName>
</protein>
<dbReference type="EMBL" id="BAAABZ010000045">
    <property type="protein sequence ID" value="GAA0538875.1"/>
    <property type="molecule type" value="Genomic_DNA"/>
</dbReference>
<sequence length="113" mass="11635">MARWGFTVTAGSALAITFALPLPGAARADAPPLQPPLTDDGMAGVGSGRGGGLADCRAGRRAGHDPRTDRARCIRPDHGDGLTLAGLERSDARIVACEEAVGHEHDLLLTASR</sequence>
<keyword evidence="2" id="KW-0732">Signal</keyword>
<evidence type="ECO:0000256" key="2">
    <source>
        <dbReference type="SAM" id="SignalP"/>
    </source>
</evidence>
<organism evidence="3 4">
    <name type="scientific">Streptomyces mordarskii</name>
    <dbReference type="NCBI Taxonomy" id="1226758"/>
    <lineage>
        <taxon>Bacteria</taxon>
        <taxon>Bacillati</taxon>
        <taxon>Actinomycetota</taxon>
        <taxon>Actinomycetes</taxon>
        <taxon>Kitasatosporales</taxon>
        <taxon>Streptomycetaceae</taxon>
        <taxon>Streptomyces</taxon>
    </lineage>
</organism>
<feature type="chain" id="PRO_5046219938" evidence="2">
    <location>
        <begin position="29"/>
        <end position="113"/>
    </location>
</feature>
<dbReference type="RefSeq" id="WP_346160177.1">
    <property type="nucleotide sequence ID" value="NZ_BAAABZ010000045.1"/>
</dbReference>
<feature type="region of interest" description="Disordered" evidence="1">
    <location>
        <begin position="25"/>
        <end position="74"/>
    </location>
</feature>
<evidence type="ECO:0000313" key="3">
    <source>
        <dbReference type="EMBL" id="GAA0538875.1"/>
    </source>
</evidence>
<dbReference type="Proteomes" id="UP001501576">
    <property type="component" value="Unassembled WGS sequence"/>
</dbReference>
<reference evidence="4" key="1">
    <citation type="journal article" date="2019" name="Int. J. Syst. Evol. Microbiol.">
        <title>The Global Catalogue of Microorganisms (GCM) 10K type strain sequencing project: providing services to taxonomists for standard genome sequencing and annotation.</title>
        <authorList>
            <consortium name="The Broad Institute Genomics Platform"/>
            <consortium name="The Broad Institute Genome Sequencing Center for Infectious Disease"/>
            <person name="Wu L."/>
            <person name="Ma J."/>
        </authorList>
    </citation>
    <scope>NUCLEOTIDE SEQUENCE [LARGE SCALE GENOMIC DNA]</scope>
    <source>
        <strain evidence="4">JCM 5052</strain>
    </source>
</reference>
<proteinExistence type="predicted"/>
<evidence type="ECO:0000256" key="1">
    <source>
        <dbReference type="SAM" id="MobiDB-lite"/>
    </source>
</evidence>
<evidence type="ECO:0000313" key="4">
    <source>
        <dbReference type="Proteomes" id="UP001501576"/>
    </source>
</evidence>
<accession>A0ABP3N9F3</accession>
<gene>
    <name evidence="3" type="ORF">GCM10010390_46030</name>
</gene>
<keyword evidence="4" id="KW-1185">Reference proteome</keyword>
<feature type="compositionally biased region" description="Basic and acidic residues" evidence="1">
    <location>
        <begin position="62"/>
        <end position="74"/>
    </location>
</feature>
<name>A0ABP3N9F3_9ACTN</name>